<evidence type="ECO:0000313" key="1">
    <source>
        <dbReference type="EMBL" id="SFB80850.1"/>
    </source>
</evidence>
<reference evidence="1 2" key="1">
    <citation type="submission" date="2016-10" db="EMBL/GenBank/DDBJ databases">
        <authorList>
            <person name="de Groot N.N."/>
        </authorList>
    </citation>
    <scope>NUCLEOTIDE SEQUENCE [LARGE SCALE GENOMIC DNA]</scope>
    <source>
        <strain evidence="1 2">DSM 6793</strain>
    </source>
</reference>
<dbReference type="RefSeq" id="WP_091506948.1">
    <property type="nucleotide sequence ID" value="NZ_FOLE01000001.1"/>
</dbReference>
<gene>
    <name evidence="1" type="ORF">SAMN05421780_101571</name>
</gene>
<dbReference type="AlphaFoldDB" id="A0A1I1E7B5"/>
<name>A0A1I1E7B5_9BACT</name>
<protein>
    <submittedName>
        <fullName evidence="1">Uncharacterized protein</fullName>
    </submittedName>
</protein>
<keyword evidence="2" id="KW-1185">Reference proteome</keyword>
<proteinExistence type="predicted"/>
<dbReference type="STRING" id="927664.SAMN05421780_101571"/>
<evidence type="ECO:0000313" key="2">
    <source>
        <dbReference type="Proteomes" id="UP000199514"/>
    </source>
</evidence>
<sequence length="73" mass="8122">MSIAKQIILDELESQTHPEWVEDVIFDALEFYANSGPKGISCSVAYAIKERIKEAEAITANPKNPTRKAKKST</sequence>
<dbReference type="EMBL" id="FOLE01000001">
    <property type="protein sequence ID" value="SFB80850.1"/>
    <property type="molecule type" value="Genomic_DNA"/>
</dbReference>
<accession>A0A1I1E7B5</accession>
<dbReference type="Proteomes" id="UP000199514">
    <property type="component" value="Unassembled WGS sequence"/>
</dbReference>
<organism evidence="1 2">
    <name type="scientific">Flexibacter flexilis DSM 6793</name>
    <dbReference type="NCBI Taxonomy" id="927664"/>
    <lineage>
        <taxon>Bacteria</taxon>
        <taxon>Pseudomonadati</taxon>
        <taxon>Bacteroidota</taxon>
        <taxon>Cytophagia</taxon>
        <taxon>Cytophagales</taxon>
        <taxon>Flexibacteraceae</taxon>
        <taxon>Flexibacter</taxon>
    </lineage>
</organism>
<dbReference type="OrthoDB" id="1453907at2"/>